<evidence type="ECO:0000256" key="1">
    <source>
        <dbReference type="SAM" id="Phobius"/>
    </source>
</evidence>
<feature type="chain" id="PRO_5032966240" evidence="2">
    <location>
        <begin position="25"/>
        <end position="67"/>
    </location>
</feature>
<evidence type="ECO:0000313" key="4">
    <source>
        <dbReference type="Proteomes" id="UP000634136"/>
    </source>
</evidence>
<feature type="signal peptide" evidence="2">
    <location>
        <begin position="1"/>
        <end position="24"/>
    </location>
</feature>
<dbReference type="AlphaFoldDB" id="A0A834XG38"/>
<protein>
    <submittedName>
        <fullName evidence="3">Uncharacterized protein</fullName>
    </submittedName>
</protein>
<sequence>MLSLRLITVANMVLLAEVIKDADGKGNVLDGARKAGGSSYSIYVFMALTWIVVIVLCSPQSSSMAVD</sequence>
<dbReference type="EMBL" id="JAAIUW010000001">
    <property type="protein sequence ID" value="KAF7843903.1"/>
    <property type="molecule type" value="Genomic_DNA"/>
</dbReference>
<evidence type="ECO:0000313" key="3">
    <source>
        <dbReference type="EMBL" id="KAF7843903.1"/>
    </source>
</evidence>
<evidence type="ECO:0000256" key="2">
    <source>
        <dbReference type="SAM" id="SignalP"/>
    </source>
</evidence>
<keyword evidence="4" id="KW-1185">Reference proteome</keyword>
<organism evidence="3 4">
    <name type="scientific">Senna tora</name>
    <dbReference type="NCBI Taxonomy" id="362788"/>
    <lineage>
        <taxon>Eukaryota</taxon>
        <taxon>Viridiplantae</taxon>
        <taxon>Streptophyta</taxon>
        <taxon>Embryophyta</taxon>
        <taxon>Tracheophyta</taxon>
        <taxon>Spermatophyta</taxon>
        <taxon>Magnoliopsida</taxon>
        <taxon>eudicotyledons</taxon>
        <taxon>Gunneridae</taxon>
        <taxon>Pentapetalae</taxon>
        <taxon>rosids</taxon>
        <taxon>fabids</taxon>
        <taxon>Fabales</taxon>
        <taxon>Fabaceae</taxon>
        <taxon>Caesalpinioideae</taxon>
        <taxon>Cassia clade</taxon>
        <taxon>Senna</taxon>
    </lineage>
</organism>
<reference evidence="3" key="1">
    <citation type="submission" date="2020-09" db="EMBL/GenBank/DDBJ databases">
        <title>Genome-Enabled Discovery of Anthraquinone Biosynthesis in Senna tora.</title>
        <authorList>
            <person name="Kang S.-H."/>
            <person name="Pandey R.P."/>
            <person name="Lee C.-M."/>
            <person name="Sim J.-S."/>
            <person name="Jeong J.-T."/>
            <person name="Choi B.-S."/>
            <person name="Jung M."/>
            <person name="Ginzburg D."/>
            <person name="Zhao K."/>
            <person name="Won S.Y."/>
            <person name="Oh T.-J."/>
            <person name="Yu Y."/>
            <person name="Kim N.-H."/>
            <person name="Lee O.R."/>
            <person name="Lee T.-H."/>
            <person name="Bashyal P."/>
            <person name="Kim T.-S."/>
            <person name="Lee W.-H."/>
            <person name="Kawkins C."/>
            <person name="Kim C.-K."/>
            <person name="Kim J.S."/>
            <person name="Ahn B.O."/>
            <person name="Rhee S.Y."/>
            <person name="Sohng J.K."/>
        </authorList>
    </citation>
    <scope>NUCLEOTIDE SEQUENCE</scope>
    <source>
        <tissue evidence="3">Leaf</tissue>
    </source>
</reference>
<dbReference type="Proteomes" id="UP000634136">
    <property type="component" value="Unassembled WGS sequence"/>
</dbReference>
<accession>A0A834XG38</accession>
<feature type="transmembrane region" description="Helical" evidence="1">
    <location>
        <begin position="39"/>
        <end position="57"/>
    </location>
</feature>
<comment type="caution">
    <text evidence="3">The sequence shown here is derived from an EMBL/GenBank/DDBJ whole genome shotgun (WGS) entry which is preliminary data.</text>
</comment>
<keyword evidence="1" id="KW-0812">Transmembrane</keyword>
<keyword evidence="2" id="KW-0732">Signal</keyword>
<keyword evidence="1" id="KW-1133">Transmembrane helix</keyword>
<proteinExistence type="predicted"/>
<name>A0A834XG38_9FABA</name>
<keyword evidence="1" id="KW-0472">Membrane</keyword>
<gene>
    <name evidence="3" type="ORF">G2W53_000808</name>
</gene>